<evidence type="ECO:0000313" key="2">
    <source>
        <dbReference type="EMBL" id="KAI5076776.1"/>
    </source>
</evidence>
<dbReference type="Proteomes" id="UP000886520">
    <property type="component" value="Chromosome 8"/>
</dbReference>
<dbReference type="Pfam" id="PF02458">
    <property type="entry name" value="Transferase"/>
    <property type="match status" value="1"/>
</dbReference>
<name>A0A9D4UZY0_ADICA</name>
<organism evidence="3 4">
    <name type="scientific">Adiantum capillus-veneris</name>
    <name type="common">Maidenhair fern</name>
    <dbReference type="NCBI Taxonomy" id="13818"/>
    <lineage>
        <taxon>Eukaryota</taxon>
        <taxon>Viridiplantae</taxon>
        <taxon>Streptophyta</taxon>
        <taxon>Embryophyta</taxon>
        <taxon>Tracheophyta</taxon>
        <taxon>Polypodiopsida</taxon>
        <taxon>Polypodiidae</taxon>
        <taxon>Polypodiales</taxon>
        <taxon>Pteridineae</taxon>
        <taxon>Pteridaceae</taxon>
        <taxon>Vittarioideae</taxon>
        <taxon>Adiantum</taxon>
    </lineage>
</organism>
<keyword evidence="4" id="KW-1185">Reference proteome</keyword>
<evidence type="ECO:0000313" key="3">
    <source>
        <dbReference type="EMBL" id="KAI5077074.1"/>
    </source>
</evidence>
<comment type="caution">
    <text evidence="3">The sequence shown here is derived from an EMBL/GenBank/DDBJ whole genome shotgun (WGS) entry which is preliminary data.</text>
</comment>
<dbReference type="EMBL" id="JABFUD020000008">
    <property type="protein sequence ID" value="KAI5076776.1"/>
    <property type="molecule type" value="Genomic_DNA"/>
</dbReference>
<dbReference type="PANTHER" id="PTHR31896">
    <property type="entry name" value="FAMILY REGULATORY PROTEIN, PUTATIVE (AFU_ORTHOLOGUE AFUA_3G14730)-RELATED"/>
    <property type="match status" value="1"/>
</dbReference>
<dbReference type="Gene3D" id="3.30.559.10">
    <property type="entry name" value="Chloramphenicol acetyltransferase-like domain"/>
    <property type="match status" value="2"/>
</dbReference>
<dbReference type="InterPro" id="IPR051283">
    <property type="entry name" value="Sec_Metabolite_Acyltrans"/>
</dbReference>
<accession>A0A9D4UZY0</accession>
<dbReference type="EMBL" id="JABFUD020000008">
    <property type="protein sequence ID" value="KAI5077074.1"/>
    <property type="molecule type" value="Genomic_DNA"/>
</dbReference>
<proteinExistence type="predicted"/>
<dbReference type="InterPro" id="IPR023213">
    <property type="entry name" value="CAT-like_dom_sf"/>
</dbReference>
<dbReference type="SUPFAM" id="SSF52777">
    <property type="entry name" value="CoA-dependent acyltransferases"/>
    <property type="match status" value="2"/>
</dbReference>
<dbReference type="PANTHER" id="PTHR31896:SF64">
    <property type="entry name" value="TRICHOTHECENE 3-O-ACETYLTRANSFERASE"/>
    <property type="match status" value="1"/>
</dbReference>
<dbReference type="AlphaFoldDB" id="A0A9D4UZY0"/>
<evidence type="ECO:0000256" key="1">
    <source>
        <dbReference type="ARBA" id="ARBA00022679"/>
    </source>
</evidence>
<gene>
    <name evidence="2" type="ORF">GOP47_0008841</name>
    <name evidence="3" type="ORF">GOP47_0009139</name>
</gene>
<dbReference type="OrthoDB" id="1862401at2759"/>
<protein>
    <submittedName>
        <fullName evidence="3">Uncharacterized protein</fullName>
    </submittedName>
</protein>
<sequence length="443" mass="49668">MEGEQQTGFAVEVVEERLVRPSSSSHEEWLALSPCDALMRDVNYTRRLLFYPHHGAAGHMLRTLRHSLSLALAHFYPLAGRLSLDQNGRLAVHCNDAGAQFVQARLRGTDAPSITQLQASRFAVQPFFSQLARWGSYSRALHEGSAPLLSIQVTTFACGGIALGVALSHVIADGTSFWHFMSSWAECAIREMPSIPPLHKRQILATCRPPSTQKPALDFFEDLQDMPTQRRDKKVGKSFCIPKDMVEKMKSETQHQYSAYEVVCAHIWKHTNRAWNHLKDTNVGFINVVNMRDRMMPPLPRGYFGNAILWSIATTTSGQLNDENLAATARRIHDAILACSSSHMHEFLELLEVYPCLTEKILQPLNCNGVRMRVSSSAKFPVSSINFGWGKPLAARSASVEENNKIAFYPDPCSHGSIVFCLALPRNIMETLEHDPSFLFYVE</sequence>
<keyword evidence="1" id="KW-0808">Transferase</keyword>
<evidence type="ECO:0000313" key="4">
    <source>
        <dbReference type="Proteomes" id="UP000886520"/>
    </source>
</evidence>
<dbReference type="GO" id="GO:0016740">
    <property type="term" value="F:transferase activity"/>
    <property type="evidence" value="ECO:0007669"/>
    <property type="project" value="UniProtKB-KW"/>
</dbReference>
<reference evidence="3" key="1">
    <citation type="submission" date="2021-01" db="EMBL/GenBank/DDBJ databases">
        <title>Adiantum capillus-veneris genome.</title>
        <authorList>
            <person name="Fang Y."/>
            <person name="Liao Q."/>
        </authorList>
    </citation>
    <scope>NUCLEOTIDE SEQUENCE</scope>
    <source>
        <strain evidence="3">H3</strain>
        <tissue evidence="3">Leaf</tissue>
    </source>
</reference>